<feature type="domain" description="Peptidase M41" evidence="4">
    <location>
        <begin position="9"/>
        <end position="185"/>
    </location>
</feature>
<dbReference type="Gene3D" id="1.20.58.760">
    <property type="entry name" value="Peptidase M41"/>
    <property type="match status" value="1"/>
</dbReference>
<evidence type="ECO:0000313" key="5">
    <source>
        <dbReference type="EMBL" id="CAI8017212.1"/>
    </source>
</evidence>
<dbReference type="EMBL" id="CASHTH010001605">
    <property type="protein sequence ID" value="CAI8017212.1"/>
    <property type="molecule type" value="Genomic_DNA"/>
</dbReference>
<evidence type="ECO:0000256" key="1">
    <source>
        <dbReference type="ARBA" id="ARBA00001947"/>
    </source>
</evidence>
<dbReference type="AlphaFoldDB" id="A0AA35RU11"/>
<dbReference type="FunFam" id="1.20.58.760:FF:000002">
    <property type="entry name" value="ATP-dependent zinc metalloprotease FtsH"/>
    <property type="match status" value="1"/>
</dbReference>
<name>A0AA35RU11_GEOBA</name>
<dbReference type="PANTHER" id="PTHR23076:SF97">
    <property type="entry name" value="ATP-DEPENDENT ZINC METALLOPROTEASE YME1L1"/>
    <property type="match status" value="1"/>
</dbReference>
<dbReference type="GO" id="GO:0004176">
    <property type="term" value="F:ATP-dependent peptidase activity"/>
    <property type="evidence" value="ECO:0007669"/>
    <property type="project" value="InterPro"/>
</dbReference>
<keyword evidence="3 5" id="KW-0482">Metalloprotease</keyword>
<dbReference type="SUPFAM" id="SSF140990">
    <property type="entry name" value="FtsH protease domain-like"/>
    <property type="match status" value="1"/>
</dbReference>
<dbReference type="GO" id="GO:0006515">
    <property type="term" value="P:protein quality control for misfolded or incompletely synthesized proteins"/>
    <property type="evidence" value="ECO:0007669"/>
    <property type="project" value="TreeGrafter"/>
</dbReference>
<gene>
    <name evidence="5" type="ORF">GBAR_LOCUS10488</name>
</gene>
<proteinExistence type="predicted"/>
<dbReference type="Proteomes" id="UP001174909">
    <property type="component" value="Unassembled WGS sequence"/>
</dbReference>
<evidence type="ECO:0000256" key="3">
    <source>
        <dbReference type="ARBA" id="ARBA00023049"/>
    </source>
</evidence>
<organism evidence="5 6">
    <name type="scientific">Geodia barretti</name>
    <name type="common">Barrett's horny sponge</name>
    <dbReference type="NCBI Taxonomy" id="519541"/>
    <lineage>
        <taxon>Eukaryota</taxon>
        <taxon>Metazoa</taxon>
        <taxon>Porifera</taxon>
        <taxon>Demospongiae</taxon>
        <taxon>Heteroscleromorpha</taxon>
        <taxon>Tetractinellida</taxon>
        <taxon>Astrophorina</taxon>
        <taxon>Geodiidae</taxon>
        <taxon>Geodia</taxon>
    </lineage>
</organism>
<dbReference type="GO" id="GO:0005743">
    <property type="term" value="C:mitochondrial inner membrane"/>
    <property type="evidence" value="ECO:0007669"/>
    <property type="project" value="TreeGrafter"/>
</dbReference>
<sequence length="197" mass="21786">MGPERKSAVIEEKNRRLVAYHEGGHAIVALYTPGALPIHKATIMPRGSALGMVSMLSEKDELSWSRKQLMARLDVAMGGRVAEEIVFGHENVTSGAASDLENATRIARSMVTRFGMTDKVGPVAHGDKNEQVSPATQALIDEEIKRLLQESRERAVNMLKQYSVEHRRLAEALLKYETLSVDEIKVVVSGKPLDRKI</sequence>
<protein>
    <submittedName>
        <fullName evidence="5">ATP-dependent zinc metalloprotease YME1L1</fullName>
    </submittedName>
</protein>
<dbReference type="InterPro" id="IPR000642">
    <property type="entry name" value="Peptidase_M41"/>
</dbReference>
<dbReference type="InterPro" id="IPR037219">
    <property type="entry name" value="Peptidase_M41-like"/>
</dbReference>
<keyword evidence="6" id="KW-1185">Reference proteome</keyword>
<keyword evidence="3 5" id="KW-0378">Hydrolase</keyword>
<reference evidence="5" key="1">
    <citation type="submission" date="2023-03" db="EMBL/GenBank/DDBJ databases">
        <authorList>
            <person name="Steffen K."/>
            <person name="Cardenas P."/>
        </authorList>
    </citation>
    <scope>NUCLEOTIDE SEQUENCE</scope>
</reference>
<dbReference type="GO" id="GO:0007005">
    <property type="term" value="P:mitochondrion organization"/>
    <property type="evidence" value="ECO:0007669"/>
    <property type="project" value="TreeGrafter"/>
</dbReference>
<evidence type="ECO:0000259" key="4">
    <source>
        <dbReference type="Pfam" id="PF01434"/>
    </source>
</evidence>
<dbReference type="GO" id="GO:0005524">
    <property type="term" value="F:ATP binding"/>
    <property type="evidence" value="ECO:0007669"/>
    <property type="project" value="InterPro"/>
</dbReference>
<dbReference type="Pfam" id="PF01434">
    <property type="entry name" value="Peptidase_M41"/>
    <property type="match status" value="1"/>
</dbReference>
<keyword evidence="2" id="KW-0645">Protease</keyword>
<evidence type="ECO:0000313" key="6">
    <source>
        <dbReference type="Proteomes" id="UP001174909"/>
    </source>
</evidence>
<dbReference type="GO" id="GO:0004222">
    <property type="term" value="F:metalloendopeptidase activity"/>
    <property type="evidence" value="ECO:0007669"/>
    <property type="project" value="InterPro"/>
</dbReference>
<dbReference type="PANTHER" id="PTHR23076">
    <property type="entry name" value="METALLOPROTEASE M41 FTSH"/>
    <property type="match status" value="1"/>
</dbReference>
<evidence type="ECO:0000256" key="2">
    <source>
        <dbReference type="ARBA" id="ARBA00022670"/>
    </source>
</evidence>
<comment type="cofactor">
    <cofactor evidence="1">
        <name>Zn(2+)</name>
        <dbReference type="ChEBI" id="CHEBI:29105"/>
    </cofactor>
</comment>
<accession>A0AA35RU11</accession>
<comment type="caution">
    <text evidence="5">The sequence shown here is derived from an EMBL/GenBank/DDBJ whole genome shotgun (WGS) entry which is preliminary data.</text>
</comment>